<keyword evidence="1" id="KW-0472">Membrane</keyword>
<keyword evidence="1" id="KW-1133">Transmembrane helix</keyword>
<dbReference type="InterPro" id="IPR058287">
    <property type="entry name" value="DUF7981"/>
</dbReference>
<evidence type="ECO:0000259" key="2">
    <source>
        <dbReference type="Pfam" id="PF25938"/>
    </source>
</evidence>
<evidence type="ECO:0000313" key="3">
    <source>
        <dbReference type="EMBL" id="MXR50393.1"/>
    </source>
</evidence>
<keyword evidence="1" id="KW-0812">Transmembrane</keyword>
<reference evidence="3 4" key="1">
    <citation type="submission" date="2019-12" db="EMBL/GenBank/DDBJ databases">
        <title>Isolation and characterization of three novel carbon monoxide-oxidizing members of Halobacteria from salione crusts and soils.</title>
        <authorList>
            <person name="Myers M.R."/>
            <person name="King G.M."/>
        </authorList>
    </citation>
    <scope>NUCLEOTIDE SEQUENCE [LARGE SCALE GENOMIC DNA]</scope>
    <source>
        <strain evidence="3 4">WSH3</strain>
    </source>
</reference>
<dbReference type="Proteomes" id="UP000466535">
    <property type="component" value="Unassembled WGS sequence"/>
</dbReference>
<sequence length="73" mass="8290">MEPQVKSSLLWGVTGTLTFIVVLQAYYLLTEARLRIELVLAVAVAVGIVTAVLSYLLRPWVRTRAQRFRNDRS</sequence>
<evidence type="ECO:0000313" key="4">
    <source>
        <dbReference type="Proteomes" id="UP000466535"/>
    </source>
</evidence>
<dbReference type="AlphaFoldDB" id="A0A6B0T4G5"/>
<accession>A0A6B0T4G5</accession>
<feature type="domain" description="DUF7981" evidence="2">
    <location>
        <begin position="1"/>
        <end position="64"/>
    </location>
</feature>
<evidence type="ECO:0000256" key="1">
    <source>
        <dbReference type="SAM" id="Phobius"/>
    </source>
</evidence>
<gene>
    <name evidence="3" type="ORF">GRX03_02060</name>
</gene>
<proteinExistence type="predicted"/>
<organism evidence="3 4">
    <name type="scientific">Halovenus carboxidivorans</name>
    <dbReference type="NCBI Taxonomy" id="2692199"/>
    <lineage>
        <taxon>Archaea</taxon>
        <taxon>Methanobacteriati</taxon>
        <taxon>Methanobacteriota</taxon>
        <taxon>Stenosarchaea group</taxon>
        <taxon>Halobacteria</taxon>
        <taxon>Halobacteriales</taxon>
        <taxon>Haloarculaceae</taxon>
        <taxon>Halovenus</taxon>
    </lineage>
</organism>
<dbReference type="EMBL" id="WUUT01000001">
    <property type="protein sequence ID" value="MXR50393.1"/>
    <property type="molecule type" value="Genomic_DNA"/>
</dbReference>
<feature type="transmembrane region" description="Helical" evidence="1">
    <location>
        <begin position="35"/>
        <end position="57"/>
    </location>
</feature>
<dbReference type="RefSeq" id="WP_159762526.1">
    <property type="nucleotide sequence ID" value="NZ_WUUT01000001.1"/>
</dbReference>
<keyword evidence="4" id="KW-1185">Reference proteome</keyword>
<dbReference type="OrthoDB" id="307419at2157"/>
<name>A0A6B0T4G5_9EURY</name>
<feature type="transmembrane region" description="Helical" evidence="1">
    <location>
        <begin position="9"/>
        <end position="29"/>
    </location>
</feature>
<comment type="caution">
    <text evidence="3">The sequence shown here is derived from an EMBL/GenBank/DDBJ whole genome shotgun (WGS) entry which is preliminary data.</text>
</comment>
<dbReference type="Pfam" id="PF25938">
    <property type="entry name" value="DUF7981"/>
    <property type="match status" value="1"/>
</dbReference>
<protein>
    <recommendedName>
        <fullName evidence="2">DUF7981 domain-containing protein</fullName>
    </recommendedName>
</protein>